<feature type="region of interest" description="Disordered" evidence="5">
    <location>
        <begin position="30"/>
        <end position="71"/>
    </location>
</feature>
<evidence type="ECO:0000259" key="7">
    <source>
        <dbReference type="Pfam" id="PF00496"/>
    </source>
</evidence>
<keyword evidence="9" id="KW-1185">Reference proteome</keyword>
<evidence type="ECO:0000256" key="5">
    <source>
        <dbReference type="SAM" id="MobiDB-lite"/>
    </source>
</evidence>
<dbReference type="PANTHER" id="PTHR30290">
    <property type="entry name" value="PERIPLASMIC BINDING COMPONENT OF ABC TRANSPORTER"/>
    <property type="match status" value="1"/>
</dbReference>
<gene>
    <name evidence="8" type="ORF">AN963_25475</name>
</gene>
<evidence type="ECO:0000313" key="8">
    <source>
        <dbReference type="EMBL" id="KQL44722.1"/>
    </source>
</evidence>
<dbReference type="CDD" id="cd08492">
    <property type="entry name" value="PBP2_NikA_DppA_OppA_like_15"/>
    <property type="match status" value="1"/>
</dbReference>
<keyword evidence="4 6" id="KW-0732">Signal</keyword>
<dbReference type="Proteomes" id="UP000051063">
    <property type="component" value="Unassembled WGS sequence"/>
</dbReference>
<organism evidence="8 9">
    <name type="scientific">Brevibacillus choshinensis</name>
    <dbReference type="NCBI Taxonomy" id="54911"/>
    <lineage>
        <taxon>Bacteria</taxon>
        <taxon>Bacillati</taxon>
        <taxon>Bacillota</taxon>
        <taxon>Bacilli</taxon>
        <taxon>Bacillales</taxon>
        <taxon>Paenibacillaceae</taxon>
        <taxon>Brevibacillus</taxon>
    </lineage>
</organism>
<comment type="similarity">
    <text evidence="2">Belongs to the bacterial solute-binding protein 5 family.</text>
</comment>
<dbReference type="Pfam" id="PF00496">
    <property type="entry name" value="SBP_bac_5"/>
    <property type="match status" value="1"/>
</dbReference>
<dbReference type="InterPro" id="IPR000914">
    <property type="entry name" value="SBP_5_dom"/>
</dbReference>
<evidence type="ECO:0000256" key="1">
    <source>
        <dbReference type="ARBA" id="ARBA00004196"/>
    </source>
</evidence>
<dbReference type="PANTHER" id="PTHR30290:SF10">
    <property type="entry name" value="PERIPLASMIC OLIGOPEPTIDE-BINDING PROTEIN-RELATED"/>
    <property type="match status" value="1"/>
</dbReference>
<feature type="domain" description="Solute-binding protein family 5" evidence="7">
    <location>
        <begin position="96"/>
        <end position="459"/>
    </location>
</feature>
<comment type="subcellular location">
    <subcellularLocation>
        <location evidence="1">Cell envelope</location>
    </subcellularLocation>
</comment>
<keyword evidence="3" id="KW-0813">Transport</keyword>
<sequence>MNRQKKRRLIAYLLAVGLLLASVVGCSSTSAPTDKQNDAGKSNASNLVPKNGGTVTIGLPEEPDSLDPQKSQMATASLVTSFLGGTLLYLDPKTLEVKPHLAESYAASEDGKTLTFKIRSGVTFHDGTPLTAKSFKETFDRALSPDMAGSVTSFMLGSVKSVSAPDDKTLVLELKEASATILPTLADSAYLQPLSMEAIKKQGKEYWRNPVGVGPWKFESWKTGESITLVRNEAYKWGDGMAENQGPPRPDKLVIKFIKVRSTMVAAMDSGAIDIGINLPPKDASKYRKNEKFTLLESLKTGISFLNFNLSSATLQDLNVRKALNMAINKEAIIQADLQGEGEPAYGPLPPTLFGYDENIEQYAYKYSTEEAKKLLEAAGWKENAQGIREKDGKTLSLTMVASEPFPGNQLIQSMLKEIGIDLKIQVLETATMIEVTNKGNFDICRSKYAYFDPDVLFVFMHSSQIGGLNTGRVNDKQLDSLLVKGRTTMDLGERKKAYQEIQKLAVEQAYLVPLYMPKEFNLVNNRIQGVKQYPRVGVVLQDMWVNE</sequence>
<dbReference type="EMBL" id="LJJB01000013">
    <property type="protein sequence ID" value="KQL44722.1"/>
    <property type="molecule type" value="Genomic_DNA"/>
</dbReference>
<dbReference type="PIRSF" id="PIRSF002741">
    <property type="entry name" value="MppA"/>
    <property type="match status" value="1"/>
</dbReference>
<evidence type="ECO:0000256" key="3">
    <source>
        <dbReference type="ARBA" id="ARBA00022448"/>
    </source>
</evidence>
<dbReference type="Gene3D" id="3.40.190.10">
    <property type="entry name" value="Periplasmic binding protein-like II"/>
    <property type="match status" value="1"/>
</dbReference>
<feature type="signal peptide" evidence="6">
    <location>
        <begin position="1"/>
        <end position="21"/>
    </location>
</feature>
<protein>
    <submittedName>
        <fullName evidence="8">ABC transporter substrate-binding protein</fullName>
    </submittedName>
</protein>
<dbReference type="PROSITE" id="PS51257">
    <property type="entry name" value="PROKAR_LIPOPROTEIN"/>
    <property type="match status" value="1"/>
</dbReference>
<feature type="chain" id="PRO_5047090858" evidence="6">
    <location>
        <begin position="22"/>
        <end position="548"/>
    </location>
</feature>
<dbReference type="SUPFAM" id="SSF53850">
    <property type="entry name" value="Periplasmic binding protein-like II"/>
    <property type="match status" value="1"/>
</dbReference>
<feature type="compositionally biased region" description="Polar residues" evidence="5">
    <location>
        <begin position="30"/>
        <end position="48"/>
    </location>
</feature>
<dbReference type="InterPro" id="IPR030678">
    <property type="entry name" value="Peptide/Ni-bd"/>
</dbReference>
<accession>A0ABR5N2I3</accession>
<name>A0ABR5N2I3_BRECH</name>
<comment type="caution">
    <text evidence="8">The sequence shown here is derived from an EMBL/GenBank/DDBJ whole genome shotgun (WGS) entry which is preliminary data.</text>
</comment>
<proteinExistence type="inferred from homology"/>
<dbReference type="InterPro" id="IPR039424">
    <property type="entry name" value="SBP_5"/>
</dbReference>
<evidence type="ECO:0000256" key="6">
    <source>
        <dbReference type="SAM" id="SignalP"/>
    </source>
</evidence>
<reference evidence="8 9" key="1">
    <citation type="submission" date="2015-09" db="EMBL/GenBank/DDBJ databases">
        <title>Genome sequencing project for genomic taxonomy and phylogenomics of Bacillus-like bacteria.</title>
        <authorList>
            <person name="Liu B."/>
            <person name="Wang J."/>
            <person name="Zhu Y."/>
            <person name="Liu G."/>
            <person name="Chen Q."/>
            <person name="Chen Z."/>
            <person name="Lan J."/>
            <person name="Che J."/>
            <person name="Ge C."/>
            <person name="Shi H."/>
            <person name="Pan Z."/>
            <person name="Liu X."/>
        </authorList>
    </citation>
    <scope>NUCLEOTIDE SEQUENCE [LARGE SCALE GENOMIC DNA]</scope>
    <source>
        <strain evidence="8 9">DSM 8552</strain>
    </source>
</reference>
<evidence type="ECO:0000256" key="2">
    <source>
        <dbReference type="ARBA" id="ARBA00005695"/>
    </source>
</evidence>
<evidence type="ECO:0000313" key="9">
    <source>
        <dbReference type="Proteomes" id="UP000051063"/>
    </source>
</evidence>
<dbReference type="Gene3D" id="3.10.105.10">
    <property type="entry name" value="Dipeptide-binding Protein, Domain 3"/>
    <property type="match status" value="1"/>
</dbReference>
<evidence type="ECO:0000256" key="4">
    <source>
        <dbReference type="ARBA" id="ARBA00022729"/>
    </source>
</evidence>